<evidence type="ECO:0000313" key="1">
    <source>
        <dbReference type="EMBL" id="PTF65867.1"/>
    </source>
</evidence>
<dbReference type="SUPFAM" id="SSF88659">
    <property type="entry name" value="Sigma3 and sigma4 domains of RNA polymerase sigma factors"/>
    <property type="match status" value="1"/>
</dbReference>
<dbReference type="RefSeq" id="WP_107523578.1">
    <property type="nucleotide sequence ID" value="NZ_JBOBEI010000001.1"/>
</dbReference>
<organism evidence="1 2">
    <name type="scientific">Staphylococcus cohnii</name>
    <dbReference type="NCBI Taxonomy" id="29382"/>
    <lineage>
        <taxon>Bacteria</taxon>
        <taxon>Bacillati</taxon>
        <taxon>Bacillota</taxon>
        <taxon>Bacilli</taxon>
        <taxon>Bacillales</taxon>
        <taxon>Staphylococcaceae</taxon>
        <taxon>Staphylococcus</taxon>
        <taxon>Staphylococcus cohnii species complex</taxon>
    </lineage>
</organism>
<dbReference type="AlphaFoldDB" id="A0A2T4LR91"/>
<sequence>MYDKKTIKQFILSCHEHINDDYEDKPIETDDFFELGAEVGHKRIDQMNTEDVIFLNELELAAETVGTFKEFNLFLLMVEGKTYKDMARIFEVGEQRVKQMLDKLIVKMIEYLQYN</sequence>
<dbReference type="Proteomes" id="UP000241208">
    <property type="component" value="Unassembled WGS sequence"/>
</dbReference>
<dbReference type="STRING" id="29382.BZ166_01590"/>
<dbReference type="EMBL" id="PYZR01000105">
    <property type="protein sequence ID" value="PTF65867.1"/>
    <property type="molecule type" value="Genomic_DNA"/>
</dbReference>
<protein>
    <submittedName>
        <fullName evidence="1">Uncharacterized protein</fullName>
    </submittedName>
</protein>
<proteinExistence type="predicted"/>
<comment type="caution">
    <text evidence="1">The sequence shown here is derived from an EMBL/GenBank/DDBJ whole genome shotgun (WGS) entry which is preliminary data.</text>
</comment>
<name>A0A2T4LR91_9STAP</name>
<dbReference type="InterPro" id="IPR013324">
    <property type="entry name" value="RNA_pol_sigma_r3/r4-like"/>
</dbReference>
<gene>
    <name evidence="1" type="ORF">BUY34_09055</name>
</gene>
<accession>A0A2T4LR91</accession>
<reference evidence="1 2" key="1">
    <citation type="journal article" date="2016" name="Front. Microbiol.">
        <title>Comprehensive Phylogenetic Analysis of Bovine Non-aureus Staphylococci Species Based on Whole-Genome Sequencing.</title>
        <authorList>
            <person name="Naushad S."/>
            <person name="Barkema H.W."/>
            <person name="Luby C."/>
            <person name="Condas L.A."/>
            <person name="Nobrega D.B."/>
            <person name="Carson D.A."/>
            <person name="De Buck J."/>
        </authorList>
    </citation>
    <scope>NUCLEOTIDE SEQUENCE [LARGE SCALE GENOMIC DNA]</scope>
    <source>
        <strain evidence="1 2">SNUC 3829</strain>
    </source>
</reference>
<evidence type="ECO:0000313" key="2">
    <source>
        <dbReference type="Proteomes" id="UP000241208"/>
    </source>
</evidence>